<organism evidence="2 3">
    <name type="scientific">Methylovulum psychrotolerans</name>
    <dbReference type="NCBI Taxonomy" id="1704499"/>
    <lineage>
        <taxon>Bacteria</taxon>
        <taxon>Pseudomonadati</taxon>
        <taxon>Pseudomonadota</taxon>
        <taxon>Gammaproteobacteria</taxon>
        <taxon>Methylococcales</taxon>
        <taxon>Methylococcaceae</taxon>
        <taxon>Methylovulum</taxon>
    </lineage>
</organism>
<accession>A0A2S5CQP7</accession>
<reference evidence="2 3" key="1">
    <citation type="submission" date="2017-11" db="EMBL/GenBank/DDBJ databases">
        <title>Draft Genome Sequence of Methylobacter psychrotolerans Sph1T, an Obligate Methanotroph from Low-Temperature Environments.</title>
        <authorList>
            <person name="Oshkin I.Y."/>
            <person name="Miroshnikov K."/>
            <person name="Belova S.E."/>
            <person name="Korzhenkov A."/>
            <person name="Toshchakov S.V."/>
            <person name="Dedysh S.N."/>
        </authorList>
    </citation>
    <scope>NUCLEOTIDE SEQUENCE [LARGE SCALE GENOMIC DNA]</scope>
    <source>
        <strain evidence="2 3">Sph1</strain>
    </source>
</reference>
<comment type="caution">
    <text evidence="2">The sequence shown here is derived from an EMBL/GenBank/DDBJ whole genome shotgun (WGS) entry which is preliminary data.</text>
</comment>
<feature type="transmembrane region" description="Helical" evidence="1">
    <location>
        <begin position="21"/>
        <end position="51"/>
    </location>
</feature>
<evidence type="ECO:0000313" key="2">
    <source>
        <dbReference type="EMBL" id="POZ53067.1"/>
    </source>
</evidence>
<gene>
    <name evidence="2" type="ORF">AADEFJLK_00076</name>
</gene>
<keyword evidence="1" id="KW-0812">Transmembrane</keyword>
<feature type="transmembrane region" description="Helical" evidence="1">
    <location>
        <begin position="57"/>
        <end position="82"/>
    </location>
</feature>
<sequence length="88" mass="8759">MTENPNKLHDKVAKRAEDVAMTVGLVSAAAGVGASLAAPTGLTALGVALGITSTPLIVTAAPIIALAATVTGAVSGGAYFYAKWKNRH</sequence>
<name>A0A2S5CQP7_9GAMM</name>
<dbReference type="EMBL" id="PGFZ01000001">
    <property type="protein sequence ID" value="POZ53067.1"/>
    <property type="molecule type" value="Genomic_DNA"/>
</dbReference>
<dbReference type="RefSeq" id="WP_211299118.1">
    <property type="nucleotide sequence ID" value="NZ_PGFZ01000001.1"/>
</dbReference>
<keyword evidence="1" id="KW-1133">Transmembrane helix</keyword>
<dbReference type="AlphaFoldDB" id="A0A2S5CQP7"/>
<keyword evidence="1" id="KW-0472">Membrane</keyword>
<proteinExistence type="predicted"/>
<dbReference type="Proteomes" id="UP000237423">
    <property type="component" value="Unassembled WGS sequence"/>
</dbReference>
<evidence type="ECO:0000313" key="3">
    <source>
        <dbReference type="Proteomes" id="UP000237423"/>
    </source>
</evidence>
<evidence type="ECO:0000256" key="1">
    <source>
        <dbReference type="SAM" id="Phobius"/>
    </source>
</evidence>
<protein>
    <submittedName>
        <fullName evidence="2">Uncharacterized protein</fullName>
    </submittedName>
</protein>